<dbReference type="EMBL" id="CAXIEN010000084">
    <property type="protein sequence ID" value="CAL1275283.1"/>
    <property type="molecule type" value="Genomic_DNA"/>
</dbReference>
<dbReference type="Proteomes" id="UP001497382">
    <property type="component" value="Unassembled WGS sequence"/>
</dbReference>
<feature type="signal peptide" evidence="1">
    <location>
        <begin position="1"/>
        <end position="23"/>
    </location>
</feature>
<accession>A0AAV1ZVV6</accession>
<feature type="chain" id="PRO_5043707520" evidence="1">
    <location>
        <begin position="24"/>
        <end position="137"/>
    </location>
</feature>
<proteinExistence type="predicted"/>
<keyword evidence="1" id="KW-0732">Signal</keyword>
<protein>
    <submittedName>
        <fullName evidence="2">Uncharacterized protein</fullName>
    </submittedName>
</protein>
<keyword evidence="3" id="KW-1185">Reference proteome</keyword>
<sequence length="137" mass="15809">MKSNFYFNWPLLVAVFLLGHVSASRSNEKFIKNVNCIATSGNQNYCNVFLQDCTNELPDKYSEAYKECLKERFPNGISKCTTSQELFESAKKRRQLNDCIDDKVGNYQLNRIDELRFSFFHKCTSQLAKLLGCQAPK</sequence>
<dbReference type="AlphaFoldDB" id="A0AAV1ZVV6"/>
<organism evidence="2 3">
    <name type="scientific">Larinioides sclopetarius</name>
    <dbReference type="NCBI Taxonomy" id="280406"/>
    <lineage>
        <taxon>Eukaryota</taxon>
        <taxon>Metazoa</taxon>
        <taxon>Ecdysozoa</taxon>
        <taxon>Arthropoda</taxon>
        <taxon>Chelicerata</taxon>
        <taxon>Arachnida</taxon>
        <taxon>Araneae</taxon>
        <taxon>Araneomorphae</taxon>
        <taxon>Entelegynae</taxon>
        <taxon>Araneoidea</taxon>
        <taxon>Araneidae</taxon>
        <taxon>Larinioides</taxon>
    </lineage>
</organism>
<evidence type="ECO:0000256" key="1">
    <source>
        <dbReference type="SAM" id="SignalP"/>
    </source>
</evidence>
<gene>
    <name evidence="2" type="ORF">LARSCL_LOCUS7992</name>
</gene>
<reference evidence="2 3" key="1">
    <citation type="submission" date="2024-04" db="EMBL/GenBank/DDBJ databases">
        <authorList>
            <person name="Rising A."/>
            <person name="Reimegard J."/>
            <person name="Sonavane S."/>
            <person name="Akerstrom W."/>
            <person name="Nylinder S."/>
            <person name="Hedman E."/>
            <person name="Kallberg Y."/>
        </authorList>
    </citation>
    <scope>NUCLEOTIDE SEQUENCE [LARGE SCALE GENOMIC DNA]</scope>
</reference>
<comment type="caution">
    <text evidence="2">The sequence shown here is derived from an EMBL/GenBank/DDBJ whole genome shotgun (WGS) entry which is preliminary data.</text>
</comment>
<name>A0AAV1ZVV6_9ARAC</name>
<evidence type="ECO:0000313" key="2">
    <source>
        <dbReference type="EMBL" id="CAL1275283.1"/>
    </source>
</evidence>
<evidence type="ECO:0000313" key="3">
    <source>
        <dbReference type="Proteomes" id="UP001497382"/>
    </source>
</evidence>